<name>A0AAJ0C879_9PEZI</name>
<reference evidence="2" key="1">
    <citation type="submission" date="2023-06" db="EMBL/GenBank/DDBJ databases">
        <title>Genome-scale phylogeny and comparative genomics of the fungal order Sordariales.</title>
        <authorList>
            <consortium name="Lawrence Berkeley National Laboratory"/>
            <person name="Hensen N."/>
            <person name="Bonometti L."/>
            <person name="Westerberg I."/>
            <person name="Brannstrom I.O."/>
            <person name="Guillou S."/>
            <person name="Cros-Aarteil S."/>
            <person name="Calhoun S."/>
            <person name="Haridas S."/>
            <person name="Kuo A."/>
            <person name="Mondo S."/>
            <person name="Pangilinan J."/>
            <person name="Riley R."/>
            <person name="Labutti K."/>
            <person name="Andreopoulos B."/>
            <person name="Lipzen A."/>
            <person name="Chen C."/>
            <person name="Yanf M."/>
            <person name="Daum C."/>
            <person name="Ng V."/>
            <person name="Clum A."/>
            <person name="Steindorff A."/>
            <person name="Ohm R."/>
            <person name="Martin F."/>
            <person name="Silar P."/>
            <person name="Natvig D."/>
            <person name="Lalanne C."/>
            <person name="Gautier V."/>
            <person name="Ament-Velasquez S.L."/>
            <person name="Kruys A."/>
            <person name="Hutchinson M.I."/>
            <person name="Powell A.J."/>
            <person name="Barry K."/>
            <person name="Miller A.N."/>
            <person name="Grigoriev I.V."/>
            <person name="Debuchy R."/>
            <person name="Gladieux P."/>
            <person name="Thoren M.H."/>
            <person name="Johannesson H."/>
        </authorList>
    </citation>
    <scope>NUCLEOTIDE SEQUENCE</scope>
    <source>
        <strain evidence="2">8032-3</strain>
    </source>
</reference>
<dbReference type="GeneID" id="85310215"/>
<comment type="caution">
    <text evidence="2">The sequence shown here is derived from an EMBL/GenBank/DDBJ whole genome shotgun (WGS) entry which is preliminary data.</text>
</comment>
<evidence type="ECO:0000256" key="1">
    <source>
        <dbReference type="SAM" id="MobiDB-lite"/>
    </source>
</evidence>
<feature type="compositionally biased region" description="Polar residues" evidence="1">
    <location>
        <begin position="1"/>
        <end position="13"/>
    </location>
</feature>
<organism evidence="2 3">
    <name type="scientific">Phialemonium atrogriseum</name>
    <dbReference type="NCBI Taxonomy" id="1093897"/>
    <lineage>
        <taxon>Eukaryota</taxon>
        <taxon>Fungi</taxon>
        <taxon>Dikarya</taxon>
        <taxon>Ascomycota</taxon>
        <taxon>Pezizomycotina</taxon>
        <taxon>Sordariomycetes</taxon>
        <taxon>Sordariomycetidae</taxon>
        <taxon>Cephalothecales</taxon>
        <taxon>Cephalothecaceae</taxon>
        <taxon>Phialemonium</taxon>
    </lineage>
</organism>
<dbReference type="Proteomes" id="UP001244011">
    <property type="component" value="Unassembled WGS sequence"/>
</dbReference>
<gene>
    <name evidence="2" type="ORF">QBC33DRAFT_528096</name>
</gene>
<dbReference type="EMBL" id="MU839000">
    <property type="protein sequence ID" value="KAK1770464.1"/>
    <property type="molecule type" value="Genomic_DNA"/>
</dbReference>
<feature type="region of interest" description="Disordered" evidence="1">
    <location>
        <begin position="1"/>
        <end position="110"/>
    </location>
</feature>
<evidence type="ECO:0000313" key="3">
    <source>
        <dbReference type="Proteomes" id="UP001244011"/>
    </source>
</evidence>
<feature type="compositionally biased region" description="Polar residues" evidence="1">
    <location>
        <begin position="101"/>
        <end position="110"/>
    </location>
</feature>
<dbReference type="AlphaFoldDB" id="A0AAJ0C879"/>
<sequence length="110" mass="11723">MPGPENSSNSLKASDQDASKPGVDYKAQLDAAAERVNDPDSGRNGNGGVLERVSHYVPAIGRMLGNEDEPPPAKPAAEVPGPPQRPEHDPQIQEFVRAQHMSKNISEGSE</sequence>
<proteinExistence type="predicted"/>
<accession>A0AAJ0C879</accession>
<keyword evidence="3" id="KW-1185">Reference proteome</keyword>
<protein>
    <submittedName>
        <fullName evidence="2">Uncharacterized protein</fullName>
    </submittedName>
</protein>
<evidence type="ECO:0000313" key="2">
    <source>
        <dbReference type="EMBL" id="KAK1770464.1"/>
    </source>
</evidence>
<feature type="compositionally biased region" description="Basic and acidic residues" evidence="1">
    <location>
        <begin position="32"/>
        <end position="41"/>
    </location>
</feature>
<dbReference type="RefSeq" id="XP_060286677.1">
    <property type="nucleotide sequence ID" value="XM_060427028.1"/>
</dbReference>